<dbReference type="Proteomes" id="UP000014281">
    <property type="component" value="Unassembled WGS sequence"/>
</dbReference>
<evidence type="ECO:0000313" key="1">
    <source>
        <dbReference type="EMBL" id="EPC17122.1"/>
    </source>
</evidence>
<gene>
    <name evidence="1" type="ORF">Lpp122_2292</name>
</gene>
<comment type="caution">
    <text evidence="1">The sequence shown here is derived from an EMBL/GenBank/DDBJ whole genome shotgun (WGS) entry which is preliminary data.</text>
</comment>
<protein>
    <submittedName>
        <fullName evidence="1">Uncharacterized protein</fullName>
    </submittedName>
</protein>
<sequence>MRHAFTSCQSSAKMSQSVGDQRLKASSAVLIKKYGFKVSPSNLPSGTSCTYNSVPSQPVRTAFLPALRDGKIASNVMSIILLLLKCVLQMAVGYCEESLLAEPILDQLSSATLSNQANRARSRSLSKISAFSIRVLPAD</sequence>
<name>A0A8E0I480_LACPA</name>
<accession>A0A8E0I480</accession>
<dbReference type="EMBL" id="ANKW01000058">
    <property type="protein sequence ID" value="EPC17122.1"/>
    <property type="molecule type" value="Genomic_DNA"/>
</dbReference>
<dbReference type="AlphaFoldDB" id="A0A8E0I480"/>
<organism evidence="1 2">
    <name type="scientific">Lacticaseibacillus paracasei subsp. paracasei Lpp122</name>
    <dbReference type="NCBI Taxonomy" id="1256218"/>
    <lineage>
        <taxon>Bacteria</taxon>
        <taxon>Bacillati</taxon>
        <taxon>Bacillota</taxon>
        <taxon>Bacilli</taxon>
        <taxon>Lactobacillales</taxon>
        <taxon>Lactobacillaceae</taxon>
        <taxon>Lacticaseibacillus</taxon>
    </lineage>
</organism>
<proteinExistence type="predicted"/>
<evidence type="ECO:0000313" key="2">
    <source>
        <dbReference type="Proteomes" id="UP000014281"/>
    </source>
</evidence>
<reference evidence="1 2" key="1">
    <citation type="journal article" date="2013" name="PLoS ONE">
        <title>Lactobacillus paracasei comparative genomics: towards species pan-genome definition and exploitation of diversity.</title>
        <authorList>
            <person name="Smokvina T."/>
            <person name="Wels M."/>
            <person name="Polka J."/>
            <person name="Chervaux C."/>
            <person name="Brisse S."/>
            <person name="Boekhorst J."/>
            <person name="van Hylckama Vlieg J.E."/>
            <person name="Siezen R.J."/>
        </authorList>
    </citation>
    <scope>NUCLEOTIDE SEQUENCE [LARGE SCALE GENOMIC DNA]</scope>
    <source>
        <strain evidence="1 2">Lpp122</strain>
    </source>
</reference>